<dbReference type="SUPFAM" id="SSF48179">
    <property type="entry name" value="6-phosphogluconate dehydrogenase C-terminal domain-like"/>
    <property type="match status" value="1"/>
</dbReference>
<dbReference type="EC" id="1.3.1.12" evidence="4"/>
<dbReference type="PANTHER" id="PTHR21363">
    <property type="entry name" value="PREPHENATE DEHYDROGENASE"/>
    <property type="match status" value="1"/>
</dbReference>
<dbReference type="InterPro" id="IPR036291">
    <property type="entry name" value="NAD(P)-bd_dom_sf"/>
</dbReference>
<evidence type="ECO:0000259" key="3">
    <source>
        <dbReference type="PROSITE" id="PS51176"/>
    </source>
</evidence>
<organism evidence="4 5">
    <name type="scientific">Anaerolinea thermophila (strain DSM 14523 / JCM 11388 / NBRC 100420 / UNI-1)</name>
    <dbReference type="NCBI Taxonomy" id="926569"/>
    <lineage>
        <taxon>Bacteria</taxon>
        <taxon>Bacillati</taxon>
        <taxon>Chloroflexota</taxon>
        <taxon>Anaerolineae</taxon>
        <taxon>Anaerolineales</taxon>
        <taxon>Anaerolineaceae</taxon>
        <taxon>Anaerolinea</taxon>
    </lineage>
</organism>
<feature type="domain" description="Prephenate/arogenate dehydrogenase" evidence="3">
    <location>
        <begin position="3"/>
        <end position="298"/>
    </location>
</feature>
<dbReference type="SUPFAM" id="SSF51735">
    <property type="entry name" value="NAD(P)-binding Rossmann-fold domains"/>
    <property type="match status" value="1"/>
</dbReference>
<dbReference type="InterPro" id="IPR003099">
    <property type="entry name" value="Prephen_DH"/>
</dbReference>
<comment type="similarity">
    <text evidence="1">Belongs to the prephenate/arogenate dehydrogenase family.</text>
</comment>
<dbReference type="AlphaFoldDB" id="E8MYF5"/>
<dbReference type="EMBL" id="AP012029">
    <property type="protein sequence ID" value="BAJ62100.1"/>
    <property type="molecule type" value="Genomic_DNA"/>
</dbReference>
<dbReference type="KEGG" id="atm:ANT_00660"/>
<evidence type="ECO:0000313" key="4">
    <source>
        <dbReference type="EMBL" id="BAJ62100.1"/>
    </source>
</evidence>
<name>E8MYF5_ANATU</name>
<dbReference type="eggNOG" id="COG0287">
    <property type="taxonomic scope" value="Bacteria"/>
</dbReference>
<protein>
    <submittedName>
        <fullName evidence="4">Prephenate dehydrogenase</fullName>
        <ecNumber evidence="4">1.3.1.12</ecNumber>
    </submittedName>
</protein>
<dbReference type="InterPro" id="IPR008927">
    <property type="entry name" value="6-PGluconate_DH-like_C_sf"/>
</dbReference>
<keyword evidence="2 4" id="KW-0560">Oxidoreductase</keyword>
<dbReference type="InterPro" id="IPR050812">
    <property type="entry name" value="Preph/Arog_dehydrog"/>
</dbReference>
<sequence length="328" mass="35773">MSVQITLIGLNQIGASFGLALANAAEQIHRVGHDKDPDMARMAQKMGAVDKLVFTLPAAVENADVVILSLPADELRFTLEAIAPYLKPGCTVVDTSPIPATSTVWAQKVLPREDRYFVTLTPTVSAKYLLESDRGTASAQADLFKDTMMMITAPAGTDSSALTLAESLAEMLGAKPIFSDAVEVSGLLASSHLLPELLSAALVNATAGQPGWSDIRKIAGQMYARMTEPAFFFEEKGKLGQNQIVSHEVLVAVLDHFIRELVEMRDAIARQDGEALHARFEQARQARQSWWSQRLKNQYPEASEQKSPGMPRFGESIGRLLGIRPKRD</sequence>
<dbReference type="InterPro" id="IPR046826">
    <property type="entry name" value="PDH_N"/>
</dbReference>
<dbReference type="GO" id="GO:0006571">
    <property type="term" value="P:tyrosine biosynthetic process"/>
    <property type="evidence" value="ECO:0007669"/>
    <property type="project" value="InterPro"/>
</dbReference>
<dbReference type="STRING" id="926569.ANT_00660"/>
<dbReference type="Gene3D" id="1.10.3660.10">
    <property type="entry name" value="6-phosphogluconate dehydrogenase C-terminal like domain"/>
    <property type="match status" value="1"/>
</dbReference>
<dbReference type="PANTHER" id="PTHR21363:SF0">
    <property type="entry name" value="PREPHENATE DEHYDROGENASE [NADP(+)]"/>
    <property type="match status" value="1"/>
</dbReference>
<dbReference type="HOGENOM" id="CLU_846336_0_0_0"/>
<dbReference type="InParanoid" id="E8MYF5"/>
<dbReference type="RefSeq" id="WP_013558498.1">
    <property type="nucleotide sequence ID" value="NC_014960.1"/>
</dbReference>
<gene>
    <name evidence="4" type="ordered locus">ANT_00660</name>
</gene>
<dbReference type="OrthoDB" id="9802008at2"/>
<dbReference type="GO" id="GO:0070403">
    <property type="term" value="F:NAD+ binding"/>
    <property type="evidence" value="ECO:0007669"/>
    <property type="project" value="InterPro"/>
</dbReference>
<dbReference type="Pfam" id="PF02153">
    <property type="entry name" value="PDH_N"/>
    <property type="match status" value="1"/>
</dbReference>
<evidence type="ECO:0000256" key="2">
    <source>
        <dbReference type="ARBA" id="ARBA00023002"/>
    </source>
</evidence>
<evidence type="ECO:0000256" key="1">
    <source>
        <dbReference type="ARBA" id="ARBA00007964"/>
    </source>
</evidence>
<accession>E8MYF5</accession>
<dbReference type="PROSITE" id="PS51176">
    <property type="entry name" value="PDH_ADH"/>
    <property type="match status" value="1"/>
</dbReference>
<dbReference type="Proteomes" id="UP000008922">
    <property type="component" value="Chromosome"/>
</dbReference>
<dbReference type="GO" id="GO:0004665">
    <property type="term" value="F:prephenate dehydrogenase (NADP+) activity"/>
    <property type="evidence" value="ECO:0007669"/>
    <property type="project" value="InterPro"/>
</dbReference>
<reference evidence="4 5" key="1">
    <citation type="submission" date="2010-12" db="EMBL/GenBank/DDBJ databases">
        <title>Whole genome sequence of Anaerolinea thermophila UNI-1.</title>
        <authorList>
            <person name="Narita-Yamada S."/>
            <person name="Kishi E."/>
            <person name="Watanabe Y."/>
            <person name="Takasaki K."/>
            <person name="Ankai A."/>
            <person name="Oguchi A."/>
            <person name="Fukui S."/>
            <person name="Takahashi M."/>
            <person name="Yashiro I."/>
            <person name="Hosoyama A."/>
            <person name="Sekiguchi Y."/>
            <person name="Hanada S."/>
            <person name="Fujita N."/>
        </authorList>
    </citation>
    <scope>NUCLEOTIDE SEQUENCE [LARGE SCALE GENOMIC DNA]</scope>
    <source>
        <strain evidence="5">DSM 14523 / JCM 11388 / NBRC 100420 / UNI-1</strain>
    </source>
</reference>
<evidence type="ECO:0000313" key="5">
    <source>
        <dbReference type="Proteomes" id="UP000008922"/>
    </source>
</evidence>
<keyword evidence="5" id="KW-1185">Reference proteome</keyword>
<dbReference type="Gene3D" id="3.40.50.720">
    <property type="entry name" value="NAD(P)-binding Rossmann-like Domain"/>
    <property type="match status" value="1"/>
</dbReference>
<dbReference type="GO" id="GO:0008977">
    <property type="term" value="F:prephenate dehydrogenase (NAD+) activity"/>
    <property type="evidence" value="ECO:0007669"/>
    <property type="project" value="UniProtKB-EC"/>
</dbReference>
<proteinExistence type="inferred from homology"/>